<dbReference type="InterPro" id="IPR036249">
    <property type="entry name" value="Thioredoxin-like_sf"/>
</dbReference>
<dbReference type="AlphaFoldDB" id="A0A6A5C0Y6"/>
<organism evidence="2 3">
    <name type="scientific">Naegleria fowleri</name>
    <name type="common">Brain eating amoeba</name>
    <dbReference type="NCBI Taxonomy" id="5763"/>
    <lineage>
        <taxon>Eukaryota</taxon>
        <taxon>Discoba</taxon>
        <taxon>Heterolobosea</taxon>
        <taxon>Tetramitia</taxon>
        <taxon>Eutetramitia</taxon>
        <taxon>Vahlkampfiidae</taxon>
        <taxon>Naegleria</taxon>
    </lineage>
</organism>
<reference evidence="2 3" key="1">
    <citation type="journal article" date="2019" name="Sci. Rep.">
        <title>Nanopore sequencing improves the draft genome of the human pathogenic amoeba Naegleria fowleri.</title>
        <authorList>
            <person name="Liechti N."/>
            <person name="Schurch N."/>
            <person name="Bruggmann R."/>
            <person name="Wittwer M."/>
        </authorList>
    </citation>
    <scope>NUCLEOTIDE SEQUENCE [LARGE SCALE GENOMIC DNA]</scope>
    <source>
        <strain evidence="2 3">ATCC 30894</strain>
    </source>
</reference>
<evidence type="ECO:0000256" key="1">
    <source>
        <dbReference type="SAM" id="MobiDB-lite"/>
    </source>
</evidence>
<feature type="region of interest" description="Disordered" evidence="1">
    <location>
        <begin position="290"/>
        <end position="323"/>
    </location>
</feature>
<keyword evidence="3" id="KW-1185">Reference proteome</keyword>
<feature type="compositionally biased region" description="Polar residues" evidence="1">
    <location>
        <begin position="313"/>
        <end position="323"/>
    </location>
</feature>
<dbReference type="GeneID" id="68120289"/>
<dbReference type="VEuPathDB" id="AmoebaDB:NF0110260"/>
<accession>A0A6A5C0Y6</accession>
<name>A0A6A5C0Y6_NAEFO</name>
<dbReference type="OrthoDB" id="10417450at2759"/>
<sequence>MRSILIPSLKFSSLRSASLTPFTSSIHSSRFGNSTSVTKRNNHPFPFISNHSSLSSILSSSILWSSLDFHTCSKSHASNSPLLTFYNYSVRTANGEWFHLKNLRGKVTLVTVCNISNENYRKYLYDLADFKYTMQSKDFEIMVIPKLDSHLNEEVIDKALQNHQSPIQQFLADEAKTSSTLTSSLKLRDIIICRGIPNWFGSSEQNDMQHTSHINYDMDLEVYNNVSSEIGDALNYLCNYAEGSSKTIVEDFEKFVVNRNGRLIFRCGNTYPLEGLRDIIRGELEGRASVTGQEGKRMSGSPSGGGRGGISSINASDQDNIVW</sequence>
<dbReference type="RefSeq" id="XP_044565304.1">
    <property type="nucleotide sequence ID" value="XM_044703664.1"/>
</dbReference>
<evidence type="ECO:0000313" key="2">
    <source>
        <dbReference type="EMBL" id="KAF0980591.1"/>
    </source>
</evidence>
<proteinExistence type="predicted"/>
<dbReference type="VEuPathDB" id="AmoebaDB:NfTy_035230"/>
<protein>
    <submittedName>
        <fullName evidence="2">Uncharacterized protein</fullName>
    </submittedName>
</protein>
<dbReference type="Gene3D" id="3.40.30.10">
    <property type="entry name" value="Glutaredoxin"/>
    <property type="match status" value="1"/>
</dbReference>
<dbReference type="SUPFAM" id="SSF52833">
    <property type="entry name" value="Thioredoxin-like"/>
    <property type="match status" value="1"/>
</dbReference>
<evidence type="ECO:0000313" key="3">
    <source>
        <dbReference type="Proteomes" id="UP000444721"/>
    </source>
</evidence>
<dbReference type="EMBL" id="VFQX01000017">
    <property type="protein sequence ID" value="KAF0980591.1"/>
    <property type="molecule type" value="Genomic_DNA"/>
</dbReference>
<gene>
    <name evidence="2" type="ORF">FDP41_013074</name>
</gene>
<dbReference type="VEuPathDB" id="AmoebaDB:FDP41_013074"/>
<dbReference type="Proteomes" id="UP000444721">
    <property type="component" value="Unassembled WGS sequence"/>
</dbReference>
<comment type="caution">
    <text evidence="2">The sequence shown here is derived from an EMBL/GenBank/DDBJ whole genome shotgun (WGS) entry which is preliminary data.</text>
</comment>